<gene>
    <name evidence="1" type="ORF">TWF506_000407</name>
</gene>
<protein>
    <submittedName>
        <fullName evidence="1">Uncharacterized protein</fullName>
    </submittedName>
</protein>
<accession>A0AAN8P044</accession>
<comment type="caution">
    <text evidence="1">The sequence shown here is derived from an EMBL/GenBank/DDBJ whole genome shotgun (WGS) entry which is preliminary data.</text>
</comment>
<proteinExistence type="predicted"/>
<sequence>MACNPYINSQAKARDFVPVDQPVTSENSLGFIILFVDATHNQFLTKKIRFRCHRMLSPNDSSHFAHTAIIYPTMSLQYPYYYYFLGENHIKHKKPTLPCKPGLSKLIHISSGIVGLG</sequence>
<dbReference type="Proteomes" id="UP001307849">
    <property type="component" value="Unassembled WGS sequence"/>
</dbReference>
<keyword evidence="2" id="KW-1185">Reference proteome</keyword>
<reference evidence="1 2" key="1">
    <citation type="submission" date="2019-10" db="EMBL/GenBank/DDBJ databases">
        <authorList>
            <person name="Palmer J.M."/>
        </authorList>
    </citation>
    <scope>NUCLEOTIDE SEQUENCE [LARGE SCALE GENOMIC DNA]</scope>
    <source>
        <strain evidence="1 2">TWF506</strain>
    </source>
</reference>
<organism evidence="1 2">
    <name type="scientific">Arthrobotrys conoides</name>
    <dbReference type="NCBI Taxonomy" id="74498"/>
    <lineage>
        <taxon>Eukaryota</taxon>
        <taxon>Fungi</taxon>
        <taxon>Dikarya</taxon>
        <taxon>Ascomycota</taxon>
        <taxon>Pezizomycotina</taxon>
        <taxon>Orbiliomycetes</taxon>
        <taxon>Orbiliales</taxon>
        <taxon>Orbiliaceae</taxon>
        <taxon>Arthrobotrys</taxon>
    </lineage>
</organism>
<dbReference type="EMBL" id="JAVHJM010000001">
    <property type="protein sequence ID" value="KAK6520121.1"/>
    <property type="molecule type" value="Genomic_DNA"/>
</dbReference>
<evidence type="ECO:0000313" key="2">
    <source>
        <dbReference type="Proteomes" id="UP001307849"/>
    </source>
</evidence>
<dbReference type="AlphaFoldDB" id="A0AAN8P044"/>
<name>A0AAN8P044_9PEZI</name>
<evidence type="ECO:0000313" key="1">
    <source>
        <dbReference type="EMBL" id="KAK6520121.1"/>
    </source>
</evidence>